<evidence type="ECO:0000259" key="2">
    <source>
        <dbReference type="PROSITE" id="PS51123"/>
    </source>
</evidence>
<dbReference type="GO" id="GO:0016020">
    <property type="term" value="C:membrane"/>
    <property type="evidence" value="ECO:0007669"/>
    <property type="project" value="UniProtKB-UniRule"/>
</dbReference>
<dbReference type="Pfam" id="PF00691">
    <property type="entry name" value="OmpA"/>
    <property type="match status" value="1"/>
</dbReference>
<organism evidence="3 4">
    <name type="scientific">Hankyongella ginsenosidimutans</name>
    <dbReference type="NCBI Taxonomy" id="1763828"/>
    <lineage>
        <taxon>Bacteria</taxon>
        <taxon>Pseudomonadati</taxon>
        <taxon>Pseudomonadota</taxon>
        <taxon>Alphaproteobacteria</taxon>
        <taxon>Sphingomonadales</taxon>
        <taxon>Sphingomonadaceae</taxon>
        <taxon>Hankyongella</taxon>
    </lineage>
</organism>
<dbReference type="EMBL" id="CP039704">
    <property type="protein sequence ID" value="QCI79739.1"/>
    <property type="molecule type" value="Genomic_DNA"/>
</dbReference>
<dbReference type="KEGG" id="hgn:E6W36_09965"/>
<gene>
    <name evidence="3" type="ORF">E6W36_09965</name>
</gene>
<evidence type="ECO:0000256" key="1">
    <source>
        <dbReference type="PROSITE-ProRule" id="PRU00473"/>
    </source>
</evidence>
<dbReference type="RefSeq" id="WP_222872562.1">
    <property type="nucleotide sequence ID" value="NZ_CP039704.1"/>
</dbReference>
<dbReference type="InterPro" id="IPR036737">
    <property type="entry name" value="OmpA-like_sf"/>
</dbReference>
<protein>
    <recommendedName>
        <fullName evidence="2">OmpA-like domain-containing protein</fullName>
    </recommendedName>
</protein>
<keyword evidence="1" id="KW-0472">Membrane</keyword>
<reference evidence="4" key="1">
    <citation type="submission" date="2019-04" db="EMBL/GenBank/DDBJ databases">
        <title>Complete genome sequence of Sphingomonas sp. W1-2-3.</title>
        <authorList>
            <person name="Im W.T."/>
        </authorList>
    </citation>
    <scope>NUCLEOTIDE SEQUENCE [LARGE SCALE GENOMIC DNA]</scope>
    <source>
        <strain evidence="4">W1-2-3</strain>
    </source>
</reference>
<dbReference type="SUPFAM" id="SSF103088">
    <property type="entry name" value="OmpA-like"/>
    <property type="match status" value="1"/>
</dbReference>
<dbReference type="AlphaFoldDB" id="A0A4D7BWC5"/>
<dbReference type="InterPro" id="IPR006665">
    <property type="entry name" value="OmpA-like"/>
</dbReference>
<evidence type="ECO:0000313" key="3">
    <source>
        <dbReference type="EMBL" id="QCI79739.1"/>
    </source>
</evidence>
<accession>A0A4D7BWC5</accession>
<dbReference type="Gene3D" id="3.30.1330.60">
    <property type="entry name" value="OmpA-like domain"/>
    <property type="match status" value="1"/>
</dbReference>
<proteinExistence type="predicted"/>
<feature type="domain" description="OmpA-like" evidence="2">
    <location>
        <begin position="1"/>
        <end position="105"/>
    </location>
</feature>
<evidence type="ECO:0000313" key="4">
    <source>
        <dbReference type="Proteomes" id="UP000298714"/>
    </source>
</evidence>
<dbReference type="PROSITE" id="PS51123">
    <property type="entry name" value="OMPA_2"/>
    <property type="match status" value="1"/>
</dbReference>
<name>A0A4D7BWC5_9SPHN</name>
<keyword evidence="4" id="KW-1185">Reference proteome</keyword>
<dbReference type="Proteomes" id="UP000298714">
    <property type="component" value="Chromosome"/>
</dbReference>
<sequence>MPIFFRKENDALGASAKATLDRIVENYRTFGGKQINLQGFADDKANAEARAEAQAYEHAVRDYLIARGVPAAAIVVGRPYREQDSQGVLVLESSPALRRVEVEIH</sequence>